<evidence type="ECO:0000256" key="1">
    <source>
        <dbReference type="SAM" id="Coils"/>
    </source>
</evidence>
<sequence>MPVKTLFKGVGGLLGEIPLSSVEANPDTSVALEDLTTLTSYNLMPKAQKTIVVPGSPSIWNPRELPTRIKPDSGSYPADHCRVVFPKCPLEPLIRAVLVAHPDFNLSDVDLISDRRNLRLLLDFVNGVKSEFRINAEVVGSTVLLSTWTERKMVPVKGFAGYGREFEKAWTKAPVGVEGSMAHHRIVRYSLGGIKVIMRFEVDGCMRGEEEEEEDYGGPSKEGTDTSTTTTGYPNRRRRHHRRHHQHYHPSYEAFRTPTGCTILTRGTLTAASRIIEIKTGRVGRNLTTSRNLAQLWFSQTPILCTGQYRTDGAFTHVSVKDVMLAGELSEWEERNRESLRKLVRLLELVREVVMKKKEKEKEKEEEKEKEKGEVVVGKCVLVFPQGGEALRVYGWKGGKGMDMGVPTDLVERWKMCDGEAERENASLPLEVQ</sequence>
<dbReference type="PANTHER" id="PTHR35179">
    <property type="entry name" value="PROTEIN CBG02620"/>
    <property type="match status" value="1"/>
</dbReference>
<feature type="coiled-coil region" evidence="1">
    <location>
        <begin position="329"/>
        <end position="375"/>
    </location>
</feature>
<protein>
    <recommendedName>
        <fullName evidence="5">Geranylgeranyl pyrophosphate synthetase</fullName>
    </recommendedName>
</protein>
<dbReference type="AlphaFoldDB" id="A0A9P8L6F6"/>
<keyword evidence="1" id="KW-0175">Coiled coil</keyword>
<dbReference type="PANTHER" id="PTHR35179:SF1">
    <property type="entry name" value="INTEGRAL MEMBRANE PROTEIN"/>
    <property type="match status" value="1"/>
</dbReference>
<evidence type="ECO:0000256" key="2">
    <source>
        <dbReference type="SAM" id="MobiDB-lite"/>
    </source>
</evidence>
<name>A0A9P8L6F6_9PEZI</name>
<keyword evidence="4" id="KW-1185">Reference proteome</keyword>
<organism evidence="3 4">
    <name type="scientific">Trichoglossum hirsutum</name>
    <dbReference type="NCBI Taxonomy" id="265104"/>
    <lineage>
        <taxon>Eukaryota</taxon>
        <taxon>Fungi</taxon>
        <taxon>Dikarya</taxon>
        <taxon>Ascomycota</taxon>
        <taxon>Pezizomycotina</taxon>
        <taxon>Geoglossomycetes</taxon>
        <taxon>Geoglossales</taxon>
        <taxon>Geoglossaceae</taxon>
        <taxon>Trichoglossum</taxon>
    </lineage>
</organism>
<feature type="region of interest" description="Disordered" evidence="2">
    <location>
        <begin position="208"/>
        <end position="248"/>
    </location>
</feature>
<proteinExistence type="predicted"/>
<comment type="caution">
    <text evidence="3">The sequence shown here is derived from an EMBL/GenBank/DDBJ whole genome shotgun (WGS) entry which is preliminary data.</text>
</comment>
<evidence type="ECO:0008006" key="5">
    <source>
        <dbReference type="Google" id="ProtNLM"/>
    </source>
</evidence>
<accession>A0A9P8L6F6</accession>
<dbReference type="Proteomes" id="UP000750711">
    <property type="component" value="Unassembled WGS sequence"/>
</dbReference>
<evidence type="ECO:0000313" key="3">
    <source>
        <dbReference type="EMBL" id="KAH0547998.1"/>
    </source>
</evidence>
<gene>
    <name evidence="3" type="ORF">GP486_008260</name>
</gene>
<dbReference type="EMBL" id="JAGHQM010002977">
    <property type="protein sequence ID" value="KAH0547998.1"/>
    <property type="molecule type" value="Genomic_DNA"/>
</dbReference>
<reference evidence="3" key="1">
    <citation type="submission" date="2021-03" db="EMBL/GenBank/DDBJ databases">
        <title>Comparative genomics and phylogenomic investigation of the class Geoglossomycetes provide insights into ecological specialization and systematics.</title>
        <authorList>
            <person name="Melie T."/>
            <person name="Pirro S."/>
            <person name="Miller A.N."/>
            <person name="Quandt A."/>
        </authorList>
    </citation>
    <scope>NUCLEOTIDE SEQUENCE</scope>
    <source>
        <strain evidence="3">CAQ_001_2017</strain>
    </source>
</reference>
<evidence type="ECO:0000313" key="4">
    <source>
        <dbReference type="Proteomes" id="UP000750711"/>
    </source>
</evidence>
<feature type="compositionally biased region" description="Basic residues" evidence="2">
    <location>
        <begin position="235"/>
        <end position="248"/>
    </location>
</feature>